<dbReference type="Proteomes" id="UP000886998">
    <property type="component" value="Unassembled WGS sequence"/>
</dbReference>
<evidence type="ECO:0000313" key="2">
    <source>
        <dbReference type="Proteomes" id="UP000886998"/>
    </source>
</evidence>
<accession>A0A8X7C7V4</accession>
<evidence type="ECO:0008006" key="3">
    <source>
        <dbReference type="Google" id="ProtNLM"/>
    </source>
</evidence>
<comment type="caution">
    <text evidence="1">The sequence shown here is derived from an EMBL/GenBank/DDBJ whole genome shotgun (WGS) entry which is preliminary data.</text>
</comment>
<dbReference type="EMBL" id="BMAV01010344">
    <property type="protein sequence ID" value="GFY55354.1"/>
    <property type="molecule type" value="Genomic_DNA"/>
</dbReference>
<organism evidence="1 2">
    <name type="scientific">Trichonephila inaurata madagascariensis</name>
    <dbReference type="NCBI Taxonomy" id="2747483"/>
    <lineage>
        <taxon>Eukaryota</taxon>
        <taxon>Metazoa</taxon>
        <taxon>Ecdysozoa</taxon>
        <taxon>Arthropoda</taxon>
        <taxon>Chelicerata</taxon>
        <taxon>Arachnida</taxon>
        <taxon>Araneae</taxon>
        <taxon>Araneomorphae</taxon>
        <taxon>Entelegynae</taxon>
        <taxon>Araneoidea</taxon>
        <taxon>Nephilidae</taxon>
        <taxon>Trichonephila</taxon>
        <taxon>Trichonephila inaurata</taxon>
    </lineage>
</organism>
<dbReference type="AlphaFoldDB" id="A0A8X7C7V4"/>
<gene>
    <name evidence="1" type="ORF">TNIN_85171</name>
</gene>
<proteinExistence type="predicted"/>
<sequence length="192" mass="22364">MKNQSDINDFSSMSKNLPKDSKFRELNPFLNERGNVTDKWKIASVNIVNYHEKHPILIPVKIRFTELLVQNAYEKVLHSGVADTLIQVREKYWVPKGCYAPSKVAKSPVPVTNYAPFRQWPIKSNDRDSFSEDASAQREEIHRSIDENDQTKYLVIDSINMQGYTLVNDRLELSNLEDWLENLPFENIDCFK</sequence>
<keyword evidence="2" id="KW-1185">Reference proteome</keyword>
<reference evidence="1" key="1">
    <citation type="submission" date="2020-08" db="EMBL/GenBank/DDBJ databases">
        <title>Multicomponent nature underlies the extraordinary mechanical properties of spider dragline silk.</title>
        <authorList>
            <person name="Kono N."/>
            <person name="Nakamura H."/>
            <person name="Mori M."/>
            <person name="Yoshida Y."/>
            <person name="Ohtoshi R."/>
            <person name="Malay A.D."/>
            <person name="Moran D.A.P."/>
            <person name="Tomita M."/>
            <person name="Numata K."/>
            <person name="Arakawa K."/>
        </authorList>
    </citation>
    <scope>NUCLEOTIDE SEQUENCE</scope>
</reference>
<name>A0A8X7C7V4_9ARAC</name>
<evidence type="ECO:0000313" key="1">
    <source>
        <dbReference type="EMBL" id="GFY55354.1"/>
    </source>
</evidence>
<protein>
    <recommendedName>
        <fullName evidence="3">Integrase zinc-binding domain-containing protein</fullName>
    </recommendedName>
</protein>